<dbReference type="GO" id="GO:0016075">
    <property type="term" value="P:rRNA catabolic process"/>
    <property type="evidence" value="ECO:0007669"/>
    <property type="project" value="TreeGrafter"/>
</dbReference>
<name>A0A7C3GRJ6_9BACT</name>
<gene>
    <name evidence="1" type="primary">mazF</name>
    <name evidence="1" type="ORF">ENJ40_00590</name>
</gene>
<reference evidence="1" key="1">
    <citation type="journal article" date="2020" name="mSystems">
        <title>Genome- and Community-Level Interaction Insights into Carbon Utilization and Element Cycling Functions of Hydrothermarchaeota in Hydrothermal Sediment.</title>
        <authorList>
            <person name="Zhou Z."/>
            <person name="Liu Y."/>
            <person name="Xu W."/>
            <person name="Pan J."/>
            <person name="Luo Z.H."/>
            <person name="Li M."/>
        </authorList>
    </citation>
    <scope>NUCLEOTIDE SEQUENCE [LARGE SCALE GENOMIC DNA]</scope>
    <source>
        <strain evidence="1">HyVt-483</strain>
    </source>
</reference>
<evidence type="ECO:0000313" key="1">
    <source>
        <dbReference type="EMBL" id="HFC96942.1"/>
    </source>
</evidence>
<dbReference type="PANTHER" id="PTHR33988">
    <property type="entry name" value="ENDORIBONUCLEASE MAZF-RELATED"/>
    <property type="match status" value="1"/>
</dbReference>
<dbReference type="Gene3D" id="2.30.30.110">
    <property type="match status" value="1"/>
</dbReference>
<dbReference type="Proteomes" id="UP000886043">
    <property type="component" value="Unassembled WGS sequence"/>
</dbReference>
<sequence>MKSGEKYVPDRGDLLWLSFSPQKGHEQAGRRPAVCLSPSIYNAKTGLGLFCPVTTKIKGYPFEVQLPENLPVKGVILADQIRNLDWRARKAEFISHIPQNILEEVLGKISALLFD</sequence>
<dbReference type="GO" id="GO:0006402">
    <property type="term" value="P:mRNA catabolic process"/>
    <property type="evidence" value="ECO:0007669"/>
    <property type="project" value="TreeGrafter"/>
</dbReference>
<dbReference type="PANTHER" id="PTHR33988:SF3">
    <property type="entry name" value="ENDORIBONUCLEASE TOXIN CHPB-RELATED"/>
    <property type="match status" value="1"/>
</dbReference>
<accession>A0A7C3GRJ6</accession>
<dbReference type="Pfam" id="PF02452">
    <property type="entry name" value="PemK_toxin"/>
    <property type="match status" value="1"/>
</dbReference>
<dbReference type="AlphaFoldDB" id="A0A7C3GRJ6"/>
<dbReference type="NCBIfam" id="NF007386">
    <property type="entry name" value="PRK09907.1"/>
    <property type="match status" value="1"/>
</dbReference>
<protein>
    <submittedName>
        <fullName evidence="1">Endoribonuclease MazF</fullName>
    </submittedName>
</protein>
<dbReference type="GO" id="GO:0003677">
    <property type="term" value="F:DNA binding"/>
    <property type="evidence" value="ECO:0007669"/>
    <property type="project" value="InterPro"/>
</dbReference>
<dbReference type="InterPro" id="IPR011067">
    <property type="entry name" value="Plasmid_toxin/cell-grow_inhib"/>
</dbReference>
<dbReference type="InterPro" id="IPR003477">
    <property type="entry name" value="PemK-like"/>
</dbReference>
<organism evidence="1">
    <name type="scientific">Thermosulfurimonas dismutans</name>
    <dbReference type="NCBI Taxonomy" id="999894"/>
    <lineage>
        <taxon>Bacteria</taxon>
        <taxon>Pseudomonadati</taxon>
        <taxon>Thermodesulfobacteriota</taxon>
        <taxon>Thermodesulfobacteria</taxon>
        <taxon>Thermodesulfobacteriales</taxon>
        <taxon>Thermodesulfobacteriaceae</taxon>
        <taxon>Thermosulfurimonas</taxon>
    </lineage>
</organism>
<dbReference type="EMBL" id="DRMH01000010">
    <property type="protein sequence ID" value="HFC96942.1"/>
    <property type="molecule type" value="Genomic_DNA"/>
</dbReference>
<comment type="caution">
    <text evidence="1">The sequence shown here is derived from an EMBL/GenBank/DDBJ whole genome shotgun (WGS) entry which is preliminary data.</text>
</comment>
<proteinExistence type="predicted"/>
<dbReference type="SUPFAM" id="SSF50118">
    <property type="entry name" value="Cell growth inhibitor/plasmid maintenance toxic component"/>
    <property type="match status" value="1"/>
</dbReference>
<dbReference type="GO" id="GO:0004521">
    <property type="term" value="F:RNA endonuclease activity"/>
    <property type="evidence" value="ECO:0007669"/>
    <property type="project" value="TreeGrafter"/>
</dbReference>